<protein>
    <submittedName>
        <fullName evidence="2">Uncharacterized protein</fullName>
    </submittedName>
</protein>
<dbReference type="OrthoDB" id="2687560at2759"/>
<feature type="compositionally biased region" description="Low complexity" evidence="1">
    <location>
        <begin position="243"/>
        <end position="253"/>
    </location>
</feature>
<evidence type="ECO:0000313" key="3">
    <source>
        <dbReference type="Proteomes" id="UP000053257"/>
    </source>
</evidence>
<dbReference type="AlphaFoldDB" id="A0A0C3RZW1"/>
<reference evidence="2 3" key="1">
    <citation type="journal article" date="2014" name="PLoS Genet.">
        <title>Analysis of the Phlebiopsis gigantea genome, transcriptome and secretome provides insight into its pioneer colonization strategies of wood.</title>
        <authorList>
            <person name="Hori C."/>
            <person name="Ishida T."/>
            <person name="Igarashi K."/>
            <person name="Samejima M."/>
            <person name="Suzuki H."/>
            <person name="Master E."/>
            <person name="Ferreira P."/>
            <person name="Ruiz-Duenas F.J."/>
            <person name="Held B."/>
            <person name="Canessa P."/>
            <person name="Larrondo L.F."/>
            <person name="Schmoll M."/>
            <person name="Druzhinina I.S."/>
            <person name="Kubicek C.P."/>
            <person name="Gaskell J.A."/>
            <person name="Kersten P."/>
            <person name="St John F."/>
            <person name="Glasner J."/>
            <person name="Sabat G."/>
            <person name="Splinter BonDurant S."/>
            <person name="Syed K."/>
            <person name="Yadav J."/>
            <person name="Mgbeahuruike A.C."/>
            <person name="Kovalchuk A."/>
            <person name="Asiegbu F.O."/>
            <person name="Lackner G."/>
            <person name="Hoffmeister D."/>
            <person name="Rencoret J."/>
            <person name="Gutierrez A."/>
            <person name="Sun H."/>
            <person name="Lindquist E."/>
            <person name="Barry K."/>
            <person name="Riley R."/>
            <person name="Grigoriev I.V."/>
            <person name="Henrissat B."/>
            <person name="Kues U."/>
            <person name="Berka R.M."/>
            <person name="Martinez A.T."/>
            <person name="Covert S.F."/>
            <person name="Blanchette R.A."/>
            <person name="Cullen D."/>
        </authorList>
    </citation>
    <scope>NUCLEOTIDE SEQUENCE [LARGE SCALE GENOMIC DNA]</scope>
    <source>
        <strain evidence="2 3">11061_1 CR5-6</strain>
    </source>
</reference>
<organism evidence="2 3">
    <name type="scientific">Phlebiopsis gigantea (strain 11061_1 CR5-6)</name>
    <name type="common">White-rot fungus</name>
    <name type="synonym">Peniophora gigantea</name>
    <dbReference type="NCBI Taxonomy" id="745531"/>
    <lineage>
        <taxon>Eukaryota</taxon>
        <taxon>Fungi</taxon>
        <taxon>Dikarya</taxon>
        <taxon>Basidiomycota</taxon>
        <taxon>Agaricomycotina</taxon>
        <taxon>Agaricomycetes</taxon>
        <taxon>Polyporales</taxon>
        <taxon>Phanerochaetaceae</taxon>
        <taxon>Phlebiopsis</taxon>
    </lineage>
</organism>
<evidence type="ECO:0000256" key="1">
    <source>
        <dbReference type="SAM" id="MobiDB-lite"/>
    </source>
</evidence>
<dbReference type="EMBL" id="KN840486">
    <property type="protein sequence ID" value="KIP08021.1"/>
    <property type="molecule type" value="Genomic_DNA"/>
</dbReference>
<evidence type="ECO:0000313" key="2">
    <source>
        <dbReference type="EMBL" id="KIP08021.1"/>
    </source>
</evidence>
<feature type="region of interest" description="Disordered" evidence="1">
    <location>
        <begin position="160"/>
        <end position="219"/>
    </location>
</feature>
<sequence>MDMTRTDSRGGRLPHRIAKSPERWLRKLRRWKSLPTSQLAPSNRPLFVCRTCAANNTHGIICTWCGDRCDRLPGIRALRRRVSEPKPLNDMQKEQLRKIQQYAATILVASKLPVVTTSEPRDVRRKMHRDAMVLSMDGVNGVVRTQHKTTRKFFVRSVIPHDVDMTPPQSPKSPVSTASSTTQPSEDKPGVNISLPADNTPRTLRRRKHFSLPKRRSTSSIELKVTEPSISIVSFPSHTIRSKAAPAPAGATTPSPPASPTRSARSSTVSKPYRTVGPLYNSIRPGFSATNLAVTAHSLRSVTSHEERSTSPAFFSEEEELDDAFSQLSAPYAARGHMRSMSGCSVSGEAELQIALSRRRRNTVGGAEYRLPGRGDGEEKQGSSIMLTMKRIGLGLKSLVRTRG</sequence>
<dbReference type="HOGENOM" id="CLU_647221_0_0_1"/>
<feature type="region of interest" description="Disordered" evidence="1">
    <location>
        <begin position="243"/>
        <end position="271"/>
    </location>
</feature>
<dbReference type="Proteomes" id="UP000053257">
    <property type="component" value="Unassembled WGS sequence"/>
</dbReference>
<gene>
    <name evidence="2" type="ORF">PHLGIDRAFT_127271</name>
</gene>
<feature type="compositionally biased region" description="Basic residues" evidence="1">
    <location>
        <begin position="203"/>
        <end position="217"/>
    </location>
</feature>
<keyword evidence="3" id="KW-1185">Reference proteome</keyword>
<proteinExistence type="predicted"/>
<name>A0A0C3RZW1_PHLG1</name>
<accession>A0A0C3RZW1</accession>
<dbReference type="STRING" id="745531.A0A0C3RZW1"/>
<feature type="compositionally biased region" description="Polar residues" evidence="1">
    <location>
        <begin position="172"/>
        <end position="184"/>
    </location>
</feature>